<accession>M5GE62</accession>
<evidence type="ECO:0000256" key="1">
    <source>
        <dbReference type="ARBA" id="ARBA00023002"/>
    </source>
</evidence>
<dbReference type="Gene3D" id="3.60.130.10">
    <property type="entry name" value="Clavaminate synthase-like"/>
    <property type="match status" value="1"/>
</dbReference>
<dbReference type="RefSeq" id="XP_040632006.1">
    <property type="nucleotide sequence ID" value="XM_040768013.1"/>
</dbReference>
<reference evidence="2 3" key="1">
    <citation type="journal article" date="2012" name="Science">
        <title>The Paleozoic origin of enzymatic lignin decomposition reconstructed from 31 fungal genomes.</title>
        <authorList>
            <person name="Floudas D."/>
            <person name="Binder M."/>
            <person name="Riley R."/>
            <person name="Barry K."/>
            <person name="Blanchette R.A."/>
            <person name="Henrissat B."/>
            <person name="Martinez A.T."/>
            <person name="Otillar R."/>
            <person name="Spatafora J.W."/>
            <person name="Yadav J.S."/>
            <person name="Aerts A."/>
            <person name="Benoit I."/>
            <person name="Boyd A."/>
            <person name="Carlson A."/>
            <person name="Copeland A."/>
            <person name="Coutinho P.M."/>
            <person name="de Vries R.P."/>
            <person name="Ferreira P."/>
            <person name="Findley K."/>
            <person name="Foster B."/>
            <person name="Gaskell J."/>
            <person name="Glotzer D."/>
            <person name="Gorecki P."/>
            <person name="Heitman J."/>
            <person name="Hesse C."/>
            <person name="Hori C."/>
            <person name="Igarashi K."/>
            <person name="Jurgens J.A."/>
            <person name="Kallen N."/>
            <person name="Kersten P."/>
            <person name="Kohler A."/>
            <person name="Kuees U."/>
            <person name="Kumar T.K.A."/>
            <person name="Kuo A."/>
            <person name="LaButti K."/>
            <person name="Larrondo L.F."/>
            <person name="Lindquist E."/>
            <person name="Ling A."/>
            <person name="Lombard V."/>
            <person name="Lucas S."/>
            <person name="Lundell T."/>
            <person name="Martin R."/>
            <person name="McLaughlin D.J."/>
            <person name="Morgenstern I."/>
            <person name="Morin E."/>
            <person name="Murat C."/>
            <person name="Nagy L.G."/>
            <person name="Nolan M."/>
            <person name="Ohm R.A."/>
            <person name="Patyshakuliyeva A."/>
            <person name="Rokas A."/>
            <person name="Ruiz-Duenas F.J."/>
            <person name="Sabat G."/>
            <person name="Salamov A."/>
            <person name="Samejima M."/>
            <person name="Schmutz J."/>
            <person name="Slot J.C."/>
            <person name="St John F."/>
            <person name="Stenlid J."/>
            <person name="Sun H."/>
            <person name="Sun S."/>
            <person name="Syed K."/>
            <person name="Tsang A."/>
            <person name="Wiebenga A."/>
            <person name="Young D."/>
            <person name="Pisabarro A."/>
            <person name="Eastwood D.C."/>
            <person name="Martin F."/>
            <person name="Cullen D."/>
            <person name="Grigoriev I.V."/>
            <person name="Hibbett D.S."/>
        </authorList>
    </citation>
    <scope>NUCLEOTIDE SEQUENCE [LARGE SCALE GENOMIC DNA]</scope>
    <source>
        <strain evidence="2 3">DJM-731 SS1</strain>
    </source>
</reference>
<dbReference type="OrthoDB" id="2680457at2759"/>
<sequence length="123" mass="14072">MEQAEEFPDPISIFQAQVLELTQQLQQLMTASWSNQPTAPVSNLQPNSNYDTTTYVEEQLDLGRHFGTLHKHATIPLPREPGLEEVHVVYADSARKPDPTAFSKIELWHTDVTHEQQRDHQAE</sequence>
<gene>
    <name evidence="2" type="ORF">DACRYDRAFT_104996</name>
</gene>
<evidence type="ECO:0000313" key="3">
    <source>
        <dbReference type="Proteomes" id="UP000030653"/>
    </source>
</evidence>
<organism evidence="2 3">
    <name type="scientific">Dacryopinax primogenitus (strain DJM 731)</name>
    <name type="common">Brown rot fungus</name>
    <dbReference type="NCBI Taxonomy" id="1858805"/>
    <lineage>
        <taxon>Eukaryota</taxon>
        <taxon>Fungi</taxon>
        <taxon>Dikarya</taxon>
        <taxon>Basidiomycota</taxon>
        <taxon>Agaricomycotina</taxon>
        <taxon>Dacrymycetes</taxon>
        <taxon>Dacrymycetales</taxon>
        <taxon>Dacrymycetaceae</taxon>
        <taxon>Dacryopinax</taxon>
    </lineage>
</organism>
<dbReference type="Proteomes" id="UP000030653">
    <property type="component" value="Unassembled WGS sequence"/>
</dbReference>
<dbReference type="EMBL" id="JH795857">
    <property type="protein sequence ID" value="EJU05112.1"/>
    <property type="molecule type" value="Genomic_DNA"/>
</dbReference>
<dbReference type="GO" id="GO:0016491">
    <property type="term" value="F:oxidoreductase activity"/>
    <property type="evidence" value="ECO:0007669"/>
    <property type="project" value="UniProtKB-KW"/>
</dbReference>
<dbReference type="AlphaFoldDB" id="M5GE62"/>
<evidence type="ECO:0000313" key="2">
    <source>
        <dbReference type="EMBL" id="EJU05112.1"/>
    </source>
</evidence>
<dbReference type="InterPro" id="IPR042098">
    <property type="entry name" value="TauD-like_sf"/>
</dbReference>
<dbReference type="HOGENOM" id="CLU_2015193_0_0_1"/>
<name>M5GE62_DACPD</name>
<proteinExistence type="predicted"/>
<dbReference type="GeneID" id="63683075"/>
<protein>
    <submittedName>
        <fullName evidence="2">Uncharacterized protein</fullName>
    </submittedName>
</protein>
<keyword evidence="3" id="KW-1185">Reference proteome</keyword>
<keyword evidence="1" id="KW-0560">Oxidoreductase</keyword>
<dbReference type="SUPFAM" id="SSF51197">
    <property type="entry name" value="Clavaminate synthase-like"/>
    <property type="match status" value="1"/>
</dbReference>
<dbReference type="STRING" id="1858805.M5GE62"/>